<evidence type="ECO:0000256" key="2">
    <source>
        <dbReference type="ARBA" id="ARBA00022730"/>
    </source>
</evidence>
<comment type="similarity">
    <text evidence="1 6 7">Belongs to the universal ribosomal protein uS7 family.</text>
</comment>
<evidence type="ECO:0000256" key="6">
    <source>
        <dbReference type="HAMAP-Rule" id="MF_00480"/>
    </source>
</evidence>
<dbReference type="Pfam" id="PF00177">
    <property type="entry name" value="Ribosomal_S7"/>
    <property type="match status" value="1"/>
</dbReference>
<evidence type="ECO:0000256" key="5">
    <source>
        <dbReference type="ARBA" id="ARBA00023274"/>
    </source>
</evidence>
<comment type="subunit">
    <text evidence="6">Part of the 30S ribosomal subunit. Contacts proteins S9 and S11.</text>
</comment>
<evidence type="ECO:0000256" key="4">
    <source>
        <dbReference type="ARBA" id="ARBA00022980"/>
    </source>
</evidence>
<dbReference type="Gene3D" id="1.10.455.10">
    <property type="entry name" value="Ribosomal protein S7 domain"/>
    <property type="match status" value="1"/>
</dbReference>
<gene>
    <name evidence="6" type="primary">rpsG</name>
    <name evidence="9" type="ORF">EKM59_11000</name>
</gene>
<keyword evidence="2 6" id="KW-0699">rRNA-binding</keyword>
<dbReference type="NCBIfam" id="TIGR01029">
    <property type="entry name" value="rpsG_bact"/>
    <property type="match status" value="1"/>
</dbReference>
<organism evidence="9 10">
    <name type="scientific">Legionella septentrionalis</name>
    <dbReference type="NCBI Taxonomy" id="2498109"/>
    <lineage>
        <taxon>Bacteria</taxon>
        <taxon>Pseudomonadati</taxon>
        <taxon>Pseudomonadota</taxon>
        <taxon>Gammaproteobacteria</taxon>
        <taxon>Legionellales</taxon>
        <taxon>Legionellaceae</taxon>
        <taxon>Legionella</taxon>
    </lineage>
</organism>
<dbReference type="PANTHER" id="PTHR11205">
    <property type="entry name" value="RIBOSOMAL PROTEIN S7"/>
    <property type="match status" value="1"/>
</dbReference>
<dbReference type="Proteomes" id="UP000288012">
    <property type="component" value="Unassembled WGS sequence"/>
</dbReference>
<dbReference type="GO" id="GO:0006412">
    <property type="term" value="P:translation"/>
    <property type="evidence" value="ECO:0007669"/>
    <property type="project" value="UniProtKB-UniRule"/>
</dbReference>
<dbReference type="RefSeq" id="WP_126954990.1">
    <property type="nucleotide sequence ID" value="NZ_RZGR01000045.1"/>
</dbReference>
<keyword evidence="4 6" id="KW-0689">Ribosomal protein</keyword>
<dbReference type="FunFam" id="1.10.455.10:FF:000001">
    <property type="entry name" value="30S ribosomal protein S7"/>
    <property type="match status" value="1"/>
</dbReference>
<dbReference type="InterPro" id="IPR036823">
    <property type="entry name" value="Ribosomal_uS7_dom_sf"/>
</dbReference>
<keyword evidence="6" id="KW-0820">tRNA-binding</keyword>
<evidence type="ECO:0000259" key="8">
    <source>
        <dbReference type="Pfam" id="PF00177"/>
    </source>
</evidence>
<accession>A0A433JGN0</accession>
<feature type="domain" description="Small ribosomal subunit protein uS7" evidence="8">
    <location>
        <begin position="2"/>
        <end position="166"/>
    </location>
</feature>
<dbReference type="InterPro" id="IPR005717">
    <property type="entry name" value="Ribosomal_uS7_bac/org-type"/>
</dbReference>
<comment type="caution">
    <text evidence="9">The sequence shown here is derived from an EMBL/GenBank/DDBJ whole genome shotgun (WGS) entry which is preliminary data.</text>
</comment>
<reference evidence="9 10" key="1">
    <citation type="submission" date="2018-12" db="EMBL/GenBank/DDBJ databases">
        <title>Legionella sp,whole genome shotgun sequence.</title>
        <authorList>
            <person name="Wu H."/>
        </authorList>
    </citation>
    <scope>NUCLEOTIDE SEQUENCE [LARGE SCALE GENOMIC DNA]</scope>
    <source>
        <strain evidence="10">km714</strain>
    </source>
</reference>
<evidence type="ECO:0000256" key="7">
    <source>
        <dbReference type="RuleBase" id="RU003619"/>
    </source>
</evidence>
<evidence type="ECO:0000313" key="10">
    <source>
        <dbReference type="Proteomes" id="UP000288012"/>
    </source>
</evidence>
<proteinExistence type="inferred from homology"/>
<keyword evidence="5 6" id="KW-0687">Ribonucleoprotein</keyword>
<evidence type="ECO:0000313" key="9">
    <source>
        <dbReference type="EMBL" id="RUQ80615.1"/>
    </source>
</evidence>
<comment type="function">
    <text evidence="6">One of the primary rRNA binding proteins, it binds directly to 16S rRNA where it nucleates assembly of the head domain of the 30S subunit. Is located at the subunit interface close to the decoding center, probably blocks exit of the E-site tRNA.</text>
</comment>
<dbReference type="InterPro" id="IPR020606">
    <property type="entry name" value="Ribosomal_uS7_CS"/>
</dbReference>
<dbReference type="GO" id="GO:0000049">
    <property type="term" value="F:tRNA binding"/>
    <property type="evidence" value="ECO:0007669"/>
    <property type="project" value="UniProtKB-UniRule"/>
</dbReference>
<dbReference type="CDD" id="cd14869">
    <property type="entry name" value="uS7_Bacteria"/>
    <property type="match status" value="1"/>
</dbReference>
<keyword evidence="10" id="KW-1185">Reference proteome</keyword>
<evidence type="ECO:0000256" key="3">
    <source>
        <dbReference type="ARBA" id="ARBA00022884"/>
    </source>
</evidence>
<keyword evidence="3 6" id="KW-0694">RNA-binding</keyword>
<dbReference type="AlphaFoldDB" id="A0A433JGN0"/>
<dbReference type="EMBL" id="RZGR01000045">
    <property type="protein sequence ID" value="RUQ80615.1"/>
    <property type="molecule type" value="Genomic_DNA"/>
</dbReference>
<dbReference type="GO" id="GO:0015935">
    <property type="term" value="C:small ribosomal subunit"/>
    <property type="evidence" value="ECO:0007669"/>
    <property type="project" value="InterPro"/>
</dbReference>
<dbReference type="GO" id="GO:0019843">
    <property type="term" value="F:rRNA binding"/>
    <property type="evidence" value="ECO:0007669"/>
    <property type="project" value="UniProtKB-UniRule"/>
</dbReference>
<dbReference type="PROSITE" id="PS00052">
    <property type="entry name" value="RIBOSOMAL_S7"/>
    <property type="match status" value="1"/>
</dbReference>
<protein>
    <recommendedName>
        <fullName evidence="6">Small ribosomal subunit protein uS7</fullName>
    </recommendedName>
</protein>
<dbReference type="HAMAP" id="MF_00480_B">
    <property type="entry name" value="Ribosomal_uS7_B"/>
    <property type="match status" value="1"/>
</dbReference>
<dbReference type="PIRSF" id="PIRSF002122">
    <property type="entry name" value="RPS7p_RPS7a_RPS5e_RPS7o"/>
    <property type="match status" value="1"/>
</dbReference>
<dbReference type="InterPro" id="IPR023798">
    <property type="entry name" value="Ribosomal_uS7_dom"/>
</dbReference>
<evidence type="ECO:0000256" key="1">
    <source>
        <dbReference type="ARBA" id="ARBA00007151"/>
    </source>
</evidence>
<name>A0A433JGN0_9GAMM</name>
<dbReference type="GO" id="GO:0003735">
    <property type="term" value="F:structural constituent of ribosome"/>
    <property type="evidence" value="ECO:0007669"/>
    <property type="project" value="InterPro"/>
</dbReference>
<dbReference type="OrthoDB" id="9807653at2"/>
<dbReference type="InterPro" id="IPR000235">
    <property type="entry name" value="Ribosomal_uS7"/>
</dbReference>
<dbReference type="SUPFAM" id="SSF47973">
    <property type="entry name" value="Ribosomal protein S7"/>
    <property type="match status" value="1"/>
</dbReference>
<sequence>MPRRREVPKREILPDPKYHSELLAKFINVLMISGKKSTAEKIIYGALSILEERLKKVKKSDEDEGDAGSSSATGVLRYFEQALDNVRPTVEVRSRRVGGATYQVPVEVRLDRSIALGMRWIVQAARSRGEKGMMLRLAGELLDAFESKGSAVKKREETHRMAKANQAFAHFRWN</sequence>